<dbReference type="RefSeq" id="WP_315909243.1">
    <property type="nucleotide sequence ID" value="NZ_JAOPKC010000011.1"/>
</dbReference>
<evidence type="ECO:0000256" key="6">
    <source>
        <dbReference type="ARBA" id="ARBA00058960"/>
    </source>
</evidence>
<dbReference type="InterPro" id="IPR027417">
    <property type="entry name" value="P-loop_NTPase"/>
</dbReference>
<dbReference type="InterPro" id="IPR003593">
    <property type="entry name" value="AAA+_ATPase"/>
</dbReference>
<evidence type="ECO:0000256" key="2">
    <source>
        <dbReference type="ARBA" id="ARBA00022741"/>
    </source>
</evidence>
<keyword evidence="1" id="KW-0813">Transport</keyword>
<keyword evidence="2" id="KW-0547">Nucleotide-binding</keyword>
<accession>A0AAE3ID39</accession>
<comment type="subunit">
    <text evidence="7">The complex is composed of two ATP-binding proteins (BtuD), two transmembrane proteins (BtuC) and a solute-binding protein (BtuF).</text>
</comment>
<reference evidence="13" key="1">
    <citation type="submission" date="2023-02" db="EMBL/GenBank/DDBJ databases">
        <title>Enrichment on poylsaccharides allowed isolation of novel metabolic and taxonomic groups of Haloarchaea.</title>
        <authorList>
            <person name="Sorokin D.Y."/>
            <person name="Elcheninov A.G."/>
            <person name="Khizhniak T.V."/>
            <person name="Kolganova T.V."/>
            <person name="Kublanov I.V."/>
        </authorList>
    </citation>
    <scope>NUCLEOTIDE SEQUENCE</scope>
    <source>
        <strain evidence="12 14">HArc-curdl5-1</strain>
        <strain evidence="13">HArc-curdl7</strain>
    </source>
</reference>
<dbReference type="PANTHER" id="PTHR42794">
    <property type="entry name" value="HEMIN IMPORT ATP-BINDING PROTEIN HMUV"/>
    <property type="match status" value="1"/>
</dbReference>
<dbReference type="PROSITE" id="PS00211">
    <property type="entry name" value="ABC_TRANSPORTER_1"/>
    <property type="match status" value="1"/>
</dbReference>
<dbReference type="InterPro" id="IPR003439">
    <property type="entry name" value="ABC_transporter-like_ATP-bd"/>
</dbReference>
<dbReference type="PROSITE" id="PS50893">
    <property type="entry name" value="ABC_TRANSPORTER_2"/>
    <property type="match status" value="1"/>
</dbReference>
<evidence type="ECO:0000256" key="1">
    <source>
        <dbReference type="ARBA" id="ARBA00022448"/>
    </source>
</evidence>
<gene>
    <name evidence="13" type="ORF">OB914_11005</name>
    <name evidence="12" type="ORF">OB916_10480</name>
</gene>
<dbReference type="AlphaFoldDB" id="A0AAE3ID39"/>
<comment type="function">
    <text evidence="6">Required for corrinoid utilization. Probably part of the ABC transporter complex BtuCDF involved in cobalamin (vitamin B12) import. Probably responsible for energy coupling to the transport system.</text>
</comment>
<name>A0AAE3ID39_9EURY</name>
<dbReference type="Pfam" id="PF00005">
    <property type="entry name" value="ABC_tran"/>
    <property type="match status" value="1"/>
</dbReference>
<evidence type="ECO:0000256" key="7">
    <source>
        <dbReference type="ARBA" id="ARBA00064420"/>
    </source>
</evidence>
<dbReference type="SUPFAM" id="SSF52540">
    <property type="entry name" value="P-loop containing nucleoside triphosphate hydrolases"/>
    <property type="match status" value="1"/>
</dbReference>
<dbReference type="InterPro" id="IPR036291">
    <property type="entry name" value="NAD(P)-bd_dom_sf"/>
</dbReference>
<dbReference type="GO" id="GO:0005524">
    <property type="term" value="F:ATP binding"/>
    <property type="evidence" value="ECO:0007669"/>
    <property type="project" value="UniProtKB-KW"/>
</dbReference>
<feature type="domain" description="ABC transporter" evidence="11">
    <location>
        <begin position="5"/>
        <end position="241"/>
    </location>
</feature>
<evidence type="ECO:0000256" key="10">
    <source>
        <dbReference type="ARBA" id="ARBA00077139"/>
    </source>
</evidence>
<evidence type="ECO:0000313" key="14">
    <source>
        <dbReference type="Proteomes" id="UP001208186"/>
    </source>
</evidence>
<evidence type="ECO:0000313" key="12">
    <source>
        <dbReference type="EMBL" id="MCU4718487.1"/>
    </source>
</evidence>
<keyword evidence="3 13" id="KW-0067">ATP-binding</keyword>
<evidence type="ECO:0000256" key="5">
    <source>
        <dbReference type="ARBA" id="ARBA00050590"/>
    </source>
</evidence>
<evidence type="ECO:0000313" key="13">
    <source>
        <dbReference type="EMBL" id="MCU4727494.1"/>
    </source>
</evidence>
<dbReference type="Gene3D" id="3.40.50.300">
    <property type="entry name" value="P-loop containing nucleotide triphosphate hydrolases"/>
    <property type="match status" value="1"/>
</dbReference>
<dbReference type="GO" id="GO:0016887">
    <property type="term" value="F:ATP hydrolysis activity"/>
    <property type="evidence" value="ECO:0007669"/>
    <property type="project" value="InterPro"/>
</dbReference>
<protein>
    <recommendedName>
        <fullName evidence="9">Cobalamin import ATP-binding protein BtuD</fullName>
        <ecNumber evidence="8">7.6.2.8</ecNumber>
    </recommendedName>
    <alternativeName>
        <fullName evidence="10">Vitamin B12-transporting ATPase</fullName>
    </alternativeName>
</protein>
<evidence type="ECO:0000256" key="4">
    <source>
        <dbReference type="ARBA" id="ARBA00022967"/>
    </source>
</evidence>
<sequence length="424" mass="44835">MSGLLSVSDVSVAFGEARVLDSVSLSVRRGEFVGLVGPNGAGKTTLLRAINGVREPDAGTVSVDGDRQADCSAKAWSRRVATVPQDTSVSFAFRVEDVVEMGRAPHRRRTQFGTSERDRRRVEDALELTNTVDLRDRRIDELSGGERQRVFVARALAQDTPLLALDEPTASLDVNHQVEILRLVRDLVGDGRAGLAAIHDLELAARFCDRLALLSDGVIRAVGPPETVLRSGALDPAFETTTAIATNPVTGTPTVTAGADIDEGRATVVSDARRVHVVGGGRIGSHAIASLRRVGHEPSAGVLRTGDVAFETAESLGVPIVTTPAAGPVDPDAVATAHELAGDASVVVLADVEIGPRQWTLDLAEGAPAVVLLEERSLSERLHSGDRARERYERLRERATIVDPGDVLSAVEAAAGPVEQPADD</sequence>
<dbReference type="SUPFAM" id="SSF51735">
    <property type="entry name" value="NAD(P)-binding Rossmann-fold domains"/>
    <property type="match status" value="1"/>
</dbReference>
<dbReference type="EC" id="7.6.2.8" evidence="8"/>
<evidence type="ECO:0000256" key="8">
    <source>
        <dbReference type="ARBA" id="ARBA00066387"/>
    </source>
</evidence>
<evidence type="ECO:0000259" key="11">
    <source>
        <dbReference type="PROSITE" id="PS50893"/>
    </source>
</evidence>
<dbReference type="Proteomes" id="UP001209746">
    <property type="component" value="Unassembled WGS sequence"/>
</dbReference>
<dbReference type="InterPro" id="IPR017871">
    <property type="entry name" value="ABC_transporter-like_CS"/>
</dbReference>
<dbReference type="EMBL" id="JAOPKC010000011">
    <property type="protein sequence ID" value="MCU4718487.1"/>
    <property type="molecule type" value="Genomic_DNA"/>
</dbReference>
<comment type="catalytic activity">
    <reaction evidence="5">
        <text>an R-cob(III)alamin(out) + ATP + H2O = an R-cob(III)alamin(in) + ADP + phosphate + H(+)</text>
        <dbReference type="Rhea" id="RHEA:17873"/>
        <dbReference type="ChEBI" id="CHEBI:15377"/>
        <dbReference type="ChEBI" id="CHEBI:15378"/>
        <dbReference type="ChEBI" id="CHEBI:30616"/>
        <dbReference type="ChEBI" id="CHEBI:43474"/>
        <dbReference type="ChEBI" id="CHEBI:140785"/>
        <dbReference type="ChEBI" id="CHEBI:456216"/>
        <dbReference type="EC" id="7.6.2.8"/>
    </reaction>
</comment>
<dbReference type="EMBL" id="JAOPKD010000010">
    <property type="protein sequence ID" value="MCU4727494.1"/>
    <property type="molecule type" value="Genomic_DNA"/>
</dbReference>
<evidence type="ECO:0000256" key="9">
    <source>
        <dbReference type="ARBA" id="ARBA00073649"/>
    </source>
</evidence>
<dbReference type="CDD" id="cd03214">
    <property type="entry name" value="ABC_Iron-Siderophores_B12_Hemin"/>
    <property type="match status" value="1"/>
</dbReference>
<comment type="caution">
    <text evidence="13">The sequence shown here is derived from an EMBL/GenBank/DDBJ whole genome shotgun (WGS) entry which is preliminary data.</text>
</comment>
<dbReference type="GO" id="GO:0015420">
    <property type="term" value="F:ABC-type vitamin B12 transporter activity"/>
    <property type="evidence" value="ECO:0007669"/>
    <property type="project" value="UniProtKB-EC"/>
</dbReference>
<keyword evidence="4" id="KW-1278">Translocase</keyword>
<keyword evidence="14" id="KW-1185">Reference proteome</keyword>
<dbReference type="SMART" id="SM00382">
    <property type="entry name" value="AAA"/>
    <property type="match status" value="1"/>
</dbReference>
<organism evidence="13 15">
    <name type="scientific">Halapricum hydrolyticum</name>
    <dbReference type="NCBI Taxonomy" id="2979991"/>
    <lineage>
        <taxon>Archaea</taxon>
        <taxon>Methanobacteriati</taxon>
        <taxon>Methanobacteriota</taxon>
        <taxon>Stenosarchaea group</taxon>
        <taxon>Halobacteria</taxon>
        <taxon>Halobacteriales</taxon>
        <taxon>Haloarculaceae</taxon>
        <taxon>Halapricum</taxon>
    </lineage>
</organism>
<evidence type="ECO:0000256" key="3">
    <source>
        <dbReference type="ARBA" id="ARBA00022840"/>
    </source>
</evidence>
<proteinExistence type="predicted"/>
<dbReference type="FunFam" id="3.40.50.300:FF:000134">
    <property type="entry name" value="Iron-enterobactin ABC transporter ATP-binding protein"/>
    <property type="match status" value="1"/>
</dbReference>
<evidence type="ECO:0000313" key="15">
    <source>
        <dbReference type="Proteomes" id="UP001209746"/>
    </source>
</evidence>
<dbReference type="PANTHER" id="PTHR42794:SF1">
    <property type="entry name" value="HEMIN IMPORT ATP-BINDING PROTEIN HMUV"/>
    <property type="match status" value="1"/>
</dbReference>
<dbReference type="Proteomes" id="UP001208186">
    <property type="component" value="Unassembled WGS sequence"/>
</dbReference>